<accession>M1K3Q9</accession>
<evidence type="ECO:0000313" key="2">
    <source>
        <dbReference type="Proteomes" id="UP000232896"/>
    </source>
</evidence>
<reference evidence="1 2" key="1">
    <citation type="journal article" date="2013" name="Virus Res.">
        <title>Determination and analysis of the genome sequence of Spodoptera littoralis multiple nucleopolyhedrovirus.</title>
        <authorList>
            <person name="Breitenbach J.E."/>
            <person name="El-Sheikh el.-S.A."/>
            <person name="Harrison R.L."/>
            <person name="Rowley D.L."/>
            <person name="Sparks M.E."/>
            <person name="Gundersen-Rindal D.E."/>
            <person name="Popham H.J."/>
        </authorList>
    </citation>
    <scope>NUCLEOTIDE SEQUENCE [LARGE SCALE GENOMIC DNA]</scope>
    <source>
        <strain evidence="1">AN1956</strain>
    </source>
</reference>
<dbReference type="EMBL" id="JX454574">
    <property type="protein sequence ID" value="AGE89896.1"/>
    <property type="molecule type" value="Genomic_DNA"/>
</dbReference>
<sequence length="148" mass="17221">MLVTLEIDDRNAYMFKLFKSTWNRFLVECQICFDRIHEGEGVIAVTDYATLNVEKMFHDRCLTRWRSENRRDPFNRNVRMWFNFPPRDVAETKALLQNIKGFIGDEHVDRSFADEYERIMVGDAGGGGGGGDGVRKIDFDVDFESLLQ</sequence>
<dbReference type="Gene3D" id="3.30.40.10">
    <property type="entry name" value="Zinc/RING finger domain, C3HC4 (zinc finger)"/>
    <property type="match status" value="1"/>
</dbReference>
<dbReference type="InterPro" id="IPR008573">
    <property type="entry name" value="Baculovirus_U-box/Ring-like"/>
</dbReference>
<dbReference type="Pfam" id="PF05883">
    <property type="entry name" value="Baculo_RING"/>
    <property type="match status" value="1"/>
</dbReference>
<evidence type="ECO:0000313" key="1">
    <source>
        <dbReference type="EMBL" id="AGE89896.1"/>
    </source>
</evidence>
<organismHost>
    <name type="scientific">Lepidoptera</name>
    <name type="common">moths &amp; butterflies</name>
    <dbReference type="NCBI Taxonomy" id="7088"/>
</organismHost>
<protein>
    <recommendedName>
        <fullName evidence="3">Ac53</fullName>
    </recommendedName>
</protein>
<gene>
    <name evidence="1" type="ORF">SlsnVgp041</name>
</gene>
<evidence type="ECO:0008006" key="3">
    <source>
        <dbReference type="Google" id="ProtNLM"/>
    </source>
</evidence>
<dbReference type="Proteomes" id="UP000232896">
    <property type="component" value="Segment"/>
</dbReference>
<keyword evidence="2" id="KW-1185">Reference proteome</keyword>
<organism evidence="1 2">
    <name type="scientific">Spodoptera littoralis nuclear polyhedrosis virus</name>
    <name type="common">SlNPV</name>
    <dbReference type="NCBI Taxonomy" id="10456"/>
    <lineage>
        <taxon>Viruses</taxon>
        <taxon>Viruses incertae sedis</taxon>
        <taxon>Naldaviricetes</taxon>
        <taxon>Lefavirales</taxon>
        <taxon>Baculoviridae</taxon>
        <taxon>Alphabaculovirus</taxon>
        <taxon>Alphabaculovirus splittoralis</taxon>
    </lineage>
</organism>
<dbReference type="OrthoDB" id="12505at10239"/>
<dbReference type="InterPro" id="IPR013083">
    <property type="entry name" value="Znf_RING/FYVE/PHD"/>
</dbReference>
<name>M1K3Q9_NPVSL</name>
<proteinExistence type="predicted"/>